<dbReference type="InterPro" id="IPR053717">
    <property type="entry name" value="MerB_lyase_sf"/>
</dbReference>
<dbReference type="OrthoDB" id="232973at2157"/>
<gene>
    <name evidence="2" type="ORF">EA472_20175</name>
</gene>
<keyword evidence="3" id="KW-1185">Reference proteome</keyword>
<dbReference type="AlphaFoldDB" id="A0A3N6M0I9"/>
<dbReference type="InterPro" id="IPR004927">
    <property type="entry name" value="MerB"/>
</dbReference>
<proteinExistence type="predicted"/>
<organism evidence="2 3">
    <name type="scientific">Natrarchaeobius chitinivorans</name>
    <dbReference type="NCBI Taxonomy" id="1679083"/>
    <lineage>
        <taxon>Archaea</taxon>
        <taxon>Methanobacteriati</taxon>
        <taxon>Methanobacteriota</taxon>
        <taxon>Stenosarchaea group</taxon>
        <taxon>Halobacteria</taxon>
        <taxon>Halobacteriales</taxon>
        <taxon>Natrialbaceae</taxon>
        <taxon>Natrarchaeobius</taxon>
    </lineage>
</organism>
<name>A0A3N6M0I9_NATCH</name>
<accession>A0A3N6M0I9</accession>
<sequence>MTSNSNGCGGTERCGCGTEANQPAHVESNAEAGDGDPSSPDPIDGRWIDDPASADSTLPDDVRAAMERWLETDGIETVADCFAAIRRRVGNGSLAVADLCHADGETDHRGVLEGETYHFRCFYDAVLLAELGDSPVTIRTVAPDGTEITGRVSDAGEPTVEPAGATMSFGIAADANPLSTADRRLGAAYEAICPFVRAFPDRASYGTWAATVPAATIATPLADATELAGLLLE</sequence>
<dbReference type="GO" id="GO:0018836">
    <property type="term" value="F:alkylmercury lyase activity"/>
    <property type="evidence" value="ECO:0007669"/>
    <property type="project" value="InterPro"/>
</dbReference>
<protein>
    <submittedName>
        <fullName evidence="2">Alkylmercury lyase</fullName>
    </submittedName>
</protein>
<comment type="caution">
    <text evidence="2">The sequence shown here is derived from an EMBL/GenBank/DDBJ whole genome shotgun (WGS) entry which is preliminary data.</text>
</comment>
<dbReference type="SUPFAM" id="SSF160387">
    <property type="entry name" value="NosL/MerB-like"/>
    <property type="match status" value="1"/>
</dbReference>
<evidence type="ECO:0000313" key="3">
    <source>
        <dbReference type="Proteomes" id="UP000281431"/>
    </source>
</evidence>
<evidence type="ECO:0000256" key="1">
    <source>
        <dbReference type="SAM" id="MobiDB-lite"/>
    </source>
</evidence>
<evidence type="ECO:0000313" key="2">
    <source>
        <dbReference type="EMBL" id="RQG96768.1"/>
    </source>
</evidence>
<dbReference type="Proteomes" id="UP000281431">
    <property type="component" value="Unassembled WGS sequence"/>
</dbReference>
<dbReference type="EMBL" id="REFZ01000023">
    <property type="protein sequence ID" value="RQG96768.1"/>
    <property type="molecule type" value="Genomic_DNA"/>
</dbReference>
<dbReference type="Pfam" id="PF03243">
    <property type="entry name" value="MerB"/>
    <property type="match status" value="1"/>
</dbReference>
<keyword evidence="2" id="KW-0456">Lyase</keyword>
<dbReference type="Gene3D" id="3.30.450.410">
    <property type="match status" value="1"/>
</dbReference>
<reference evidence="2 3" key="1">
    <citation type="submission" date="2018-10" db="EMBL/GenBank/DDBJ databases">
        <title>Natrarchaeobius chitinivorans gen. nov., sp. nov., and Natrarchaeobius haloalkaliphilus sp. nov., alkaliphilic, chitin-utilizing haloarchaea from hypersaline alkaline lakes.</title>
        <authorList>
            <person name="Sorokin D.Y."/>
            <person name="Elcheninov A.G."/>
            <person name="Kostrikina N.A."/>
            <person name="Bale N.J."/>
            <person name="Sinninghe Damste J.S."/>
            <person name="Khijniak T.V."/>
            <person name="Kublanov I.V."/>
            <person name="Toshchakov S.V."/>
        </authorList>
    </citation>
    <scope>NUCLEOTIDE SEQUENCE [LARGE SCALE GENOMIC DNA]</scope>
    <source>
        <strain evidence="2 3">AArcht7</strain>
    </source>
</reference>
<feature type="region of interest" description="Disordered" evidence="1">
    <location>
        <begin position="1"/>
        <end position="58"/>
    </location>
</feature>